<name>A0A4Y2DDV9_ARAVE</name>
<evidence type="ECO:0000313" key="2">
    <source>
        <dbReference type="Proteomes" id="UP000499080"/>
    </source>
</evidence>
<keyword evidence="2" id="KW-1185">Reference proteome</keyword>
<dbReference type="EMBL" id="BGPR01000343">
    <property type="protein sequence ID" value="GBM14409.1"/>
    <property type="molecule type" value="Genomic_DNA"/>
</dbReference>
<dbReference type="AlphaFoldDB" id="A0A4Y2DDV9"/>
<dbReference type="PANTHER" id="PTHR10492">
    <property type="match status" value="1"/>
</dbReference>
<dbReference type="OrthoDB" id="272985at2759"/>
<sequence length="169" mass="19309">MLLHTIKGPTSYAMLKTVDGRVCNTFREACQKLGLLDDDEHWIKAMSETMMTSSPDQIRNLFAIILTTCNPSNSRFLWDKFRESISENILARLRRNNVTYDIQFSSELLYKVLIILESKCMSVCSKTLSQLGLQSTERNLDINNNADLLREKNYNTAELGKFVESTVDG</sequence>
<evidence type="ECO:0000313" key="1">
    <source>
        <dbReference type="EMBL" id="GBM14409.1"/>
    </source>
</evidence>
<proteinExistence type="predicted"/>
<reference evidence="1 2" key="1">
    <citation type="journal article" date="2019" name="Sci. Rep.">
        <title>Orb-weaving spider Araneus ventricosus genome elucidates the spidroin gene catalogue.</title>
        <authorList>
            <person name="Kono N."/>
            <person name="Nakamura H."/>
            <person name="Ohtoshi R."/>
            <person name="Moran D.A.P."/>
            <person name="Shinohara A."/>
            <person name="Yoshida Y."/>
            <person name="Fujiwara M."/>
            <person name="Mori M."/>
            <person name="Tomita M."/>
            <person name="Arakawa K."/>
        </authorList>
    </citation>
    <scope>NUCLEOTIDE SEQUENCE [LARGE SCALE GENOMIC DNA]</scope>
</reference>
<dbReference type="Proteomes" id="UP000499080">
    <property type="component" value="Unassembled WGS sequence"/>
</dbReference>
<accession>A0A4Y2DDV9</accession>
<protein>
    <submittedName>
        <fullName evidence="1">Uncharacterized protein</fullName>
    </submittedName>
</protein>
<gene>
    <name evidence="1" type="ORF">AVEN_246577_1</name>
</gene>
<comment type="caution">
    <text evidence="1">The sequence shown here is derived from an EMBL/GenBank/DDBJ whole genome shotgun (WGS) entry which is preliminary data.</text>
</comment>
<organism evidence="1 2">
    <name type="scientific">Araneus ventricosus</name>
    <name type="common">Orbweaver spider</name>
    <name type="synonym">Epeira ventricosa</name>
    <dbReference type="NCBI Taxonomy" id="182803"/>
    <lineage>
        <taxon>Eukaryota</taxon>
        <taxon>Metazoa</taxon>
        <taxon>Ecdysozoa</taxon>
        <taxon>Arthropoda</taxon>
        <taxon>Chelicerata</taxon>
        <taxon>Arachnida</taxon>
        <taxon>Araneae</taxon>
        <taxon>Araneomorphae</taxon>
        <taxon>Entelegynae</taxon>
        <taxon>Araneoidea</taxon>
        <taxon>Araneidae</taxon>
        <taxon>Araneus</taxon>
    </lineage>
</organism>